<dbReference type="InterPro" id="IPR001584">
    <property type="entry name" value="Integrase_cat-core"/>
</dbReference>
<evidence type="ECO:0000256" key="4">
    <source>
        <dbReference type="ARBA" id="ARBA00039658"/>
    </source>
</evidence>
<proteinExistence type="inferred from homology"/>
<dbReference type="Proteomes" id="UP001044222">
    <property type="component" value="Unassembled WGS sequence"/>
</dbReference>
<evidence type="ECO:0000313" key="8">
    <source>
        <dbReference type="Proteomes" id="UP001044222"/>
    </source>
</evidence>
<dbReference type="GO" id="GO:0003676">
    <property type="term" value="F:nucleic acid binding"/>
    <property type="evidence" value="ECO:0007669"/>
    <property type="project" value="InterPro"/>
</dbReference>
<evidence type="ECO:0000256" key="1">
    <source>
        <dbReference type="ARBA" id="ARBA00010879"/>
    </source>
</evidence>
<dbReference type="Gene3D" id="1.10.340.70">
    <property type="match status" value="1"/>
</dbReference>
<evidence type="ECO:0000313" key="7">
    <source>
        <dbReference type="EMBL" id="KAG5848674.1"/>
    </source>
</evidence>
<dbReference type="InterPro" id="IPR036397">
    <property type="entry name" value="RNaseH_sf"/>
</dbReference>
<dbReference type="Gene3D" id="3.10.10.10">
    <property type="entry name" value="HIV Type 1 Reverse Transcriptase, subunit A, domain 1"/>
    <property type="match status" value="1"/>
</dbReference>
<dbReference type="FunFam" id="3.30.70.270:FF:000020">
    <property type="entry name" value="Transposon Tf2-6 polyprotein-like Protein"/>
    <property type="match status" value="1"/>
</dbReference>
<dbReference type="Pfam" id="PF17921">
    <property type="entry name" value="Integrase_H2C2"/>
    <property type="match status" value="1"/>
</dbReference>
<sequence>MGWSPFCHTHCLRSAQRFLPSPPVPQEEYPDLSSVPPEYLDLWTVFSKSRATSLPPHHPYDCSIDLLPGTSPPRLYSLSPPEVEAMNKYISESLAAGIICPSSSPAGAGFFFVGKKDGSLRPCIDYRDLNEITIKNRYPLPLMSSAFELLQGATVFTKLDLRSAYLLVRIREGDEWKTAFNTPTGHYEYLVMPFGLTNAPAMFQALVNDILRDMVNRFVFVYIDDILIFSKSVQEHVQHVRRVLQRLLENQLYVKAEKCAFHQESVSFLGFIIFAGGIQMDGGKVRVVSEWPIPKTRKDLQMFLGFANFYGRFVRDYSKVAAPLTALTSTATKFHWTDIANQAFNELKRRFTIAPILTPADPTRQFIVEVDAFDVGVGAVLSQRSGLNNKLHPCAFFSHRLTPSEQNCSIGDRELLAVKLALEEWRHWLEGTEVPFLVWTDHKNLEYIRRAKRLNSCQARWALFFARFNFTLSYRPGSKNTKPDDLSRQFCTSEESPKQETILPAKCLVAAVGWDVECAVRNAQQKEPSPNNVPANLLFVPRSVRSQVLQWGHSSQLTCYPGARRTLAFIRQRFWWPAMAEEINHFIAACQVCARNKSSNHPPAGLLQPLPVPRRPWSHLALDFVTGLPPSNGNTTILTVIDRFSKSVHFIPLVKLPSAKETAELLVIHVFRIHGLPIDIVSDRGPQFISNFWREFCRLIGASVSLSSGYLPQTNGQTERANQDLERMLRCLASHNPSSWSENLAWAEYAHNSLPVASTGLSPFQCCLGYQPPLFPSQEEEASVPSVQVFIQRCRRTWGQAWAALLRSGEQIPEFLVPTHAPPPIPACLPRPNYSIKPLPPSPPATHPLIIFSSYICSVRSVSLCQIVPLCNSVPFKPFFYA</sequence>
<keyword evidence="8" id="KW-1185">Reference proteome</keyword>
<dbReference type="InterPro" id="IPR043128">
    <property type="entry name" value="Rev_trsase/Diguanyl_cyclase"/>
</dbReference>
<dbReference type="Gene3D" id="3.30.420.10">
    <property type="entry name" value="Ribonuclease H-like superfamily/Ribonuclease H"/>
    <property type="match status" value="1"/>
</dbReference>
<dbReference type="Gene3D" id="3.30.70.270">
    <property type="match status" value="2"/>
</dbReference>
<evidence type="ECO:0000256" key="3">
    <source>
        <dbReference type="ARBA" id="ARBA00023268"/>
    </source>
</evidence>
<dbReference type="PROSITE" id="PS50994">
    <property type="entry name" value="INTEGRASE"/>
    <property type="match status" value="1"/>
</dbReference>
<dbReference type="Pfam" id="PF17919">
    <property type="entry name" value="RT_RNaseH_2"/>
    <property type="match status" value="1"/>
</dbReference>
<evidence type="ECO:0000256" key="2">
    <source>
        <dbReference type="ARBA" id="ARBA00012180"/>
    </source>
</evidence>
<dbReference type="Gene3D" id="3.10.20.370">
    <property type="match status" value="1"/>
</dbReference>
<dbReference type="CDD" id="cd01647">
    <property type="entry name" value="RT_LTR"/>
    <property type="match status" value="1"/>
</dbReference>
<feature type="domain" description="Integrase catalytic" evidence="6">
    <location>
        <begin position="612"/>
        <end position="771"/>
    </location>
</feature>
<dbReference type="EC" id="3.1.26.4" evidence="2"/>
<dbReference type="Pfam" id="PF00078">
    <property type="entry name" value="RVT_1"/>
    <property type="match status" value="1"/>
</dbReference>
<evidence type="ECO:0000259" key="5">
    <source>
        <dbReference type="PROSITE" id="PS50878"/>
    </source>
</evidence>
<dbReference type="PROSITE" id="PS50878">
    <property type="entry name" value="RT_POL"/>
    <property type="match status" value="1"/>
</dbReference>
<name>A0A9D3MGR4_ANGAN</name>
<comment type="similarity">
    <text evidence="1">Belongs to the beta type-B retroviral polymerase family. HERV class-II K(HML-2) pol subfamily.</text>
</comment>
<dbReference type="AlphaFoldDB" id="A0A9D3MGR4"/>
<feature type="domain" description="Reverse transcriptase" evidence="5">
    <location>
        <begin position="94"/>
        <end position="273"/>
    </location>
</feature>
<dbReference type="InterPro" id="IPR050951">
    <property type="entry name" value="Retrovirus_Pol_polyprotein"/>
</dbReference>
<comment type="caution">
    <text evidence="7">The sequence shown here is derived from an EMBL/GenBank/DDBJ whole genome shotgun (WGS) entry which is preliminary data.</text>
</comment>
<dbReference type="GO" id="GO:0015074">
    <property type="term" value="P:DNA integration"/>
    <property type="evidence" value="ECO:0007669"/>
    <property type="project" value="InterPro"/>
</dbReference>
<dbReference type="FunFam" id="1.10.340.70:FF:000001">
    <property type="entry name" value="Retrovirus-related Pol polyprotein from transposon gypsy-like Protein"/>
    <property type="match status" value="1"/>
</dbReference>
<dbReference type="GO" id="GO:0004523">
    <property type="term" value="F:RNA-DNA hybrid ribonuclease activity"/>
    <property type="evidence" value="ECO:0007669"/>
    <property type="project" value="UniProtKB-EC"/>
</dbReference>
<reference evidence="7" key="1">
    <citation type="submission" date="2021-01" db="EMBL/GenBank/DDBJ databases">
        <title>A chromosome-scale assembly of European eel, Anguilla anguilla.</title>
        <authorList>
            <person name="Henkel C."/>
            <person name="Jong-Raadsen S.A."/>
            <person name="Dufour S."/>
            <person name="Weltzien F.-A."/>
            <person name="Palstra A.P."/>
            <person name="Pelster B."/>
            <person name="Spaink H.P."/>
            <person name="Van Den Thillart G.E."/>
            <person name="Jansen H."/>
            <person name="Zahm M."/>
            <person name="Klopp C."/>
            <person name="Cedric C."/>
            <person name="Louis A."/>
            <person name="Berthelot C."/>
            <person name="Parey E."/>
            <person name="Roest Crollius H."/>
            <person name="Montfort J."/>
            <person name="Robinson-Rechavi M."/>
            <person name="Bucao C."/>
            <person name="Bouchez O."/>
            <person name="Gislard M."/>
            <person name="Lluch J."/>
            <person name="Milhes M."/>
            <person name="Lampietro C."/>
            <person name="Lopez Roques C."/>
            <person name="Donnadieu C."/>
            <person name="Braasch I."/>
            <person name="Desvignes T."/>
            <person name="Postlethwait J."/>
            <person name="Bobe J."/>
            <person name="Guiguen Y."/>
            <person name="Dirks R."/>
        </authorList>
    </citation>
    <scope>NUCLEOTIDE SEQUENCE</scope>
    <source>
        <strain evidence="7">Tag_6206</strain>
        <tissue evidence="7">Liver</tissue>
    </source>
</reference>
<keyword evidence="3" id="KW-0511">Multifunctional enzyme</keyword>
<accession>A0A9D3MGR4</accession>
<organism evidence="7 8">
    <name type="scientific">Anguilla anguilla</name>
    <name type="common">European freshwater eel</name>
    <name type="synonym">Muraena anguilla</name>
    <dbReference type="NCBI Taxonomy" id="7936"/>
    <lineage>
        <taxon>Eukaryota</taxon>
        <taxon>Metazoa</taxon>
        <taxon>Chordata</taxon>
        <taxon>Craniata</taxon>
        <taxon>Vertebrata</taxon>
        <taxon>Euteleostomi</taxon>
        <taxon>Actinopterygii</taxon>
        <taxon>Neopterygii</taxon>
        <taxon>Teleostei</taxon>
        <taxon>Anguilliformes</taxon>
        <taxon>Anguillidae</taxon>
        <taxon>Anguilla</taxon>
    </lineage>
</organism>
<dbReference type="InterPro" id="IPR000477">
    <property type="entry name" value="RT_dom"/>
</dbReference>
<dbReference type="InterPro" id="IPR041577">
    <property type="entry name" value="RT_RNaseH_2"/>
</dbReference>
<dbReference type="InterPro" id="IPR043502">
    <property type="entry name" value="DNA/RNA_pol_sf"/>
</dbReference>
<protein>
    <recommendedName>
        <fullName evidence="4">Gypsy retrotransposon integrase-like protein 1</fullName>
        <ecNumber evidence="2">3.1.26.4</ecNumber>
    </recommendedName>
</protein>
<dbReference type="FunFam" id="3.10.20.370:FF:000003">
    <property type="entry name" value="Transposon Tf2-6 polyprotein"/>
    <property type="match status" value="1"/>
</dbReference>
<evidence type="ECO:0000259" key="6">
    <source>
        <dbReference type="PROSITE" id="PS50994"/>
    </source>
</evidence>
<gene>
    <name evidence="7" type="ORF">ANANG_G00101330</name>
</gene>
<dbReference type="SUPFAM" id="SSF53098">
    <property type="entry name" value="Ribonuclease H-like"/>
    <property type="match status" value="1"/>
</dbReference>
<dbReference type="CDD" id="cd09274">
    <property type="entry name" value="RNase_HI_RT_Ty3"/>
    <property type="match status" value="1"/>
</dbReference>
<dbReference type="EMBL" id="JAFIRN010000005">
    <property type="protein sequence ID" value="KAG5848674.1"/>
    <property type="molecule type" value="Genomic_DNA"/>
</dbReference>
<dbReference type="InterPro" id="IPR041588">
    <property type="entry name" value="Integrase_H2C2"/>
</dbReference>
<dbReference type="Pfam" id="PF00665">
    <property type="entry name" value="rve"/>
    <property type="match status" value="1"/>
</dbReference>
<dbReference type="InterPro" id="IPR012337">
    <property type="entry name" value="RNaseH-like_sf"/>
</dbReference>
<dbReference type="SUPFAM" id="SSF56672">
    <property type="entry name" value="DNA/RNA polymerases"/>
    <property type="match status" value="1"/>
</dbReference>
<dbReference type="PANTHER" id="PTHR37984">
    <property type="entry name" value="PROTEIN CBG26694"/>
    <property type="match status" value="1"/>
</dbReference>
<dbReference type="PANTHER" id="PTHR37984:SF5">
    <property type="entry name" value="PROTEIN NYNRIN-LIKE"/>
    <property type="match status" value="1"/>
</dbReference>
<dbReference type="FunFam" id="3.30.420.10:FF:000032">
    <property type="entry name" value="Retrovirus-related Pol polyprotein from transposon 297-like Protein"/>
    <property type="match status" value="1"/>
</dbReference>